<keyword evidence="3" id="KW-1185">Reference proteome</keyword>
<dbReference type="Proteomes" id="UP000657918">
    <property type="component" value="Chromosome 4"/>
</dbReference>
<name>A0A835KFN2_9ROSI</name>
<feature type="compositionally biased region" description="Polar residues" evidence="1">
    <location>
        <begin position="1"/>
        <end position="13"/>
    </location>
</feature>
<gene>
    <name evidence="2" type="ORF">SADUNF_Sadunf04G0108600</name>
</gene>
<feature type="compositionally biased region" description="Low complexity" evidence="1">
    <location>
        <begin position="15"/>
        <end position="24"/>
    </location>
</feature>
<evidence type="ECO:0000313" key="3">
    <source>
        <dbReference type="Proteomes" id="UP000657918"/>
    </source>
</evidence>
<evidence type="ECO:0000313" key="2">
    <source>
        <dbReference type="EMBL" id="KAF9684344.1"/>
    </source>
</evidence>
<organism evidence="2 3">
    <name type="scientific">Salix dunnii</name>
    <dbReference type="NCBI Taxonomy" id="1413687"/>
    <lineage>
        <taxon>Eukaryota</taxon>
        <taxon>Viridiplantae</taxon>
        <taxon>Streptophyta</taxon>
        <taxon>Embryophyta</taxon>
        <taxon>Tracheophyta</taxon>
        <taxon>Spermatophyta</taxon>
        <taxon>Magnoliopsida</taxon>
        <taxon>eudicotyledons</taxon>
        <taxon>Gunneridae</taxon>
        <taxon>Pentapetalae</taxon>
        <taxon>rosids</taxon>
        <taxon>fabids</taxon>
        <taxon>Malpighiales</taxon>
        <taxon>Salicaceae</taxon>
        <taxon>Saliceae</taxon>
        <taxon>Salix</taxon>
    </lineage>
</organism>
<protein>
    <submittedName>
        <fullName evidence="2">Uncharacterized protein</fullName>
    </submittedName>
</protein>
<proteinExistence type="predicted"/>
<evidence type="ECO:0000256" key="1">
    <source>
        <dbReference type="SAM" id="MobiDB-lite"/>
    </source>
</evidence>
<dbReference type="AlphaFoldDB" id="A0A835KFN2"/>
<comment type="caution">
    <text evidence="2">The sequence shown here is derived from an EMBL/GenBank/DDBJ whole genome shotgun (WGS) entry which is preliminary data.</text>
</comment>
<feature type="region of interest" description="Disordered" evidence="1">
    <location>
        <begin position="1"/>
        <end position="38"/>
    </location>
</feature>
<dbReference type="EMBL" id="JADGMS010000004">
    <property type="protein sequence ID" value="KAF9684344.1"/>
    <property type="molecule type" value="Genomic_DNA"/>
</dbReference>
<accession>A0A835KFN2</accession>
<reference evidence="2 3" key="1">
    <citation type="submission" date="2020-10" db="EMBL/GenBank/DDBJ databases">
        <title>Plant Genome Project.</title>
        <authorList>
            <person name="Zhang R.-G."/>
        </authorList>
    </citation>
    <scope>NUCLEOTIDE SEQUENCE [LARGE SCALE GENOMIC DNA]</scope>
    <source>
        <strain evidence="2">FAFU-HL-1</strain>
        <tissue evidence="2">Leaf</tissue>
    </source>
</reference>
<sequence>MKNQQDLGNNDQKTSTHSSNNNNSQDLEEFQIQNEMQDEDGYGLALSLSFHPRYKKKKTTSNTSKPQLSLSFPPTVAPTSLLGPINHCSTIEKSHMLKSLQPRI</sequence>